<dbReference type="EMBL" id="KI392605">
    <property type="protein sequence ID" value="ERN12770.1"/>
    <property type="molecule type" value="Genomic_DNA"/>
</dbReference>
<proteinExistence type="predicted"/>
<evidence type="ECO:0000313" key="3">
    <source>
        <dbReference type="EMBL" id="ERN12770.1"/>
    </source>
</evidence>
<feature type="compositionally biased region" description="Acidic residues" evidence="1">
    <location>
        <begin position="83"/>
        <end position="133"/>
    </location>
</feature>
<dbReference type="AlphaFoldDB" id="W1PZ05"/>
<accession>W1PZ05</accession>
<protein>
    <recommendedName>
        <fullName evidence="2">Nucleoplasmin-like domain-containing protein</fullName>
    </recommendedName>
</protein>
<evidence type="ECO:0000256" key="1">
    <source>
        <dbReference type="SAM" id="MobiDB-lite"/>
    </source>
</evidence>
<dbReference type="HOGENOM" id="CLU_1527242_0_0_1"/>
<dbReference type="InterPro" id="IPR041232">
    <property type="entry name" value="NPL"/>
</dbReference>
<feature type="region of interest" description="Disordered" evidence="1">
    <location>
        <begin position="49"/>
        <end position="176"/>
    </location>
</feature>
<feature type="domain" description="Nucleoplasmin-like" evidence="2">
    <location>
        <begin position="2"/>
        <end position="42"/>
    </location>
</feature>
<reference evidence="4" key="1">
    <citation type="journal article" date="2013" name="Science">
        <title>The Amborella genome and the evolution of flowering plants.</title>
        <authorList>
            <consortium name="Amborella Genome Project"/>
        </authorList>
    </citation>
    <scope>NUCLEOTIDE SEQUENCE [LARGE SCALE GENOMIC DNA]</scope>
</reference>
<dbReference type="Gramene" id="ERN12770">
    <property type="protein sequence ID" value="ERN12770"/>
    <property type="gene ID" value="AMTR_s00043p00194480"/>
</dbReference>
<dbReference type="Gene3D" id="2.60.120.340">
    <property type="entry name" value="Nucleoplasmin core domain"/>
    <property type="match status" value="1"/>
</dbReference>
<name>W1PZ05_AMBTC</name>
<dbReference type="Proteomes" id="UP000017836">
    <property type="component" value="Unassembled WGS sequence"/>
</dbReference>
<organism evidence="3 4">
    <name type="scientific">Amborella trichopoda</name>
    <dbReference type="NCBI Taxonomy" id="13333"/>
    <lineage>
        <taxon>Eukaryota</taxon>
        <taxon>Viridiplantae</taxon>
        <taxon>Streptophyta</taxon>
        <taxon>Embryophyta</taxon>
        <taxon>Tracheophyta</taxon>
        <taxon>Spermatophyta</taxon>
        <taxon>Magnoliopsida</taxon>
        <taxon>Amborellales</taxon>
        <taxon>Amborellaceae</taxon>
        <taxon>Amborella</taxon>
    </lineage>
</organism>
<evidence type="ECO:0000313" key="4">
    <source>
        <dbReference type="Proteomes" id="UP000017836"/>
    </source>
</evidence>
<sequence length="176" mass="19573">MKIVIGSLSSEKLPQLSFDLVFQKEFELSHNWKNGSIFLCGYKTIIQEGESSDFSDSEEDDIPTLIKEESGREANNVPKPKVEDDDHDGDDEDDESEDHDEDDIDHEDEDMLEASDDESDDKDDEDKSSDEEQLVTPKNVDAGKKRALDSAAKTPGLEKKAKVVTPAGGAKPEAKW</sequence>
<gene>
    <name evidence="3" type="ORF">AMTR_s00043p00194480</name>
</gene>
<dbReference type="Pfam" id="PF17800">
    <property type="entry name" value="NPL"/>
    <property type="match status" value="1"/>
</dbReference>
<feature type="compositionally biased region" description="Acidic residues" evidence="1">
    <location>
        <begin position="50"/>
        <end position="62"/>
    </location>
</feature>
<dbReference type="OMA" id="LCGYKTI"/>
<evidence type="ECO:0000259" key="2">
    <source>
        <dbReference type="Pfam" id="PF17800"/>
    </source>
</evidence>
<dbReference type="eggNOG" id="ENOG502QVH6">
    <property type="taxonomic scope" value="Eukaryota"/>
</dbReference>
<keyword evidence="4" id="KW-1185">Reference proteome</keyword>